<accession>A0A9W4E983</accession>
<protein>
    <submittedName>
        <fullName evidence="1">Uncharacterized protein</fullName>
    </submittedName>
</protein>
<dbReference type="RefSeq" id="WP_127835596.1">
    <property type="nucleotide sequence ID" value="NZ_CP032680.1"/>
</dbReference>
<reference evidence="1 2" key="1">
    <citation type="submission" date="2018-10" db="EMBL/GenBank/DDBJ databases">
        <title>Complete genome sequencing of Lactobacillus johnsonii ZLJ010.</title>
        <authorList>
            <person name="Zhang W."/>
            <person name="Ji H."/>
            <person name="Wang J."/>
            <person name="Zhang D."/>
            <person name="Liu H."/>
            <person name="Wang S."/>
            <person name="Wang Y."/>
        </authorList>
    </citation>
    <scope>NUCLEOTIDE SEQUENCE [LARGE SCALE GENOMIC DNA]</scope>
    <source>
        <strain evidence="1 2">ZLJ010</strain>
    </source>
</reference>
<evidence type="ECO:0000313" key="1">
    <source>
        <dbReference type="EMBL" id="AZZ67186.1"/>
    </source>
</evidence>
<gene>
    <name evidence="1" type="ORF">D7321_03320</name>
</gene>
<organism evidence="1 2">
    <name type="scientific">Lactobacillus johnsonii</name>
    <dbReference type="NCBI Taxonomy" id="33959"/>
    <lineage>
        <taxon>Bacteria</taxon>
        <taxon>Bacillati</taxon>
        <taxon>Bacillota</taxon>
        <taxon>Bacilli</taxon>
        <taxon>Lactobacillales</taxon>
        <taxon>Lactobacillaceae</taxon>
        <taxon>Lactobacillus</taxon>
    </lineage>
</organism>
<sequence>MAFYLDMSSVLDTFKTEVKVVSNSSNGEWVDGQWQETTSTQEQVFYEPFIPNDLVGQYSLMNMLRETGNVTEFNAIWLSSVPNFEIGTIVQHKDKNYKIVNIQDLSDYSNVTMYYLQSEEGNDGNKL</sequence>
<proteinExistence type="predicted"/>
<name>A0A9W4E983_LACJH</name>
<dbReference type="Proteomes" id="UP000283758">
    <property type="component" value="Chromosome"/>
</dbReference>
<evidence type="ECO:0000313" key="2">
    <source>
        <dbReference type="Proteomes" id="UP000283758"/>
    </source>
</evidence>
<dbReference type="AlphaFoldDB" id="A0A9W4E983"/>
<dbReference type="EMBL" id="CP032680">
    <property type="protein sequence ID" value="AZZ67186.1"/>
    <property type="molecule type" value="Genomic_DNA"/>
</dbReference>